<evidence type="ECO:0000313" key="13">
    <source>
        <dbReference type="EMBL" id="QRW26018.1"/>
    </source>
</evidence>
<accession>A0A8H8P912</accession>
<feature type="domain" description="C2H2-type" evidence="12">
    <location>
        <begin position="500"/>
        <end position="528"/>
    </location>
</feature>
<comment type="domain">
    <text evidence="9">Has a modular structure: an endo-beta-1,4-glucanase catalytic module at the N-terminus, a linker rich in serines and threonines, and a C-terminal carbohydrate-binding module (CBM).</text>
</comment>
<reference evidence="13" key="1">
    <citation type="submission" date="2020-05" db="EMBL/GenBank/DDBJ databases">
        <title>Evolutionary and genomic comparisons of hybrid uninucleate and nonhybrid Rhizoctonia fungi.</title>
        <authorList>
            <person name="Li C."/>
            <person name="Chen X."/>
        </authorList>
    </citation>
    <scope>NUCLEOTIDE SEQUENCE</scope>
    <source>
        <strain evidence="13">AG-1 IA</strain>
    </source>
</reference>
<keyword evidence="8" id="KW-0863">Zinc-finger</keyword>
<proteinExistence type="inferred from homology"/>
<evidence type="ECO:0000256" key="6">
    <source>
        <dbReference type="ARBA" id="ARBA00023326"/>
    </source>
</evidence>
<dbReference type="InterPro" id="IPR005103">
    <property type="entry name" value="AA9_LPMO"/>
</dbReference>
<dbReference type="EMBL" id="CP059671">
    <property type="protein sequence ID" value="QRW26018.1"/>
    <property type="molecule type" value="Genomic_DNA"/>
</dbReference>
<dbReference type="CDD" id="cd21175">
    <property type="entry name" value="LPMO_AA9"/>
    <property type="match status" value="1"/>
</dbReference>
<evidence type="ECO:0000256" key="5">
    <source>
        <dbReference type="ARBA" id="ARBA00023277"/>
    </source>
</evidence>
<feature type="compositionally biased region" description="Low complexity" evidence="10">
    <location>
        <begin position="233"/>
        <end position="247"/>
    </location>
</feature>
<evidence type="ECO:0000256" key="1">
    <source>
        <dbReference type="ARBA" id="ARBA00004613"/>
    </source>
</evidence>
<evidence type="ECO:0000256" key="4">
    <source>
        <dbReference type="ARBA" id="ARBA00023157"/>
    </source>
</evidence>
<dbReference type="GO" id="GO:0005576">
    <property type="term" value="C:extracellular region"/>
    <property type="evidence" value="ECO:0007669"/>
    <property type="project" value="UniProtKB-SubCell"/>
</dbReference>
<keyword evidence="8" id="KW-0862">Zinc</keyword>
<evidence type="ECO:0000256" key="9">
    <source>
        <dbReference type="RuleBase" id="RU368122"/>
    </source>
</evidence>
<dbReference type="GO" id="GO:0008810">
    <property type="term" value="F:cellulase activity"/>
    <property type="evidence" value="ECO:0007669"/>
    <property type="project" value="UniProtKB-UniRule"/>
</dbReference>
<dbReference type="GO" id="GO:0030245">
    <property type="term" value="P:cellulose catabolic process"/>
    <property type="evidence" value="ECO:0007669"/>
    <property type="project" value="UniProtKB-UniRule"/>
</dbReference>
<evidence type="ECO:0000313" key="14">
    <source>
        <dbReference type="Proteomes" id="UP000650533"/>
    </source>
</evidence>
<dbReference type="RefSeq" id="XP_043186255.1">
    <property type="nucleotide sequence ID" value="XM_043330910.1"/>
</dbReference>
<comment type="function">
    <text evidence="9">Lytic polysaccharide monooxygenase (LMPO) that depolymerizes crystalline and amorphous polysaccharides via the oxidation of scissile alpha- or beta-(1-4)-glycosidic bonds, yielding C1 and/or C4 oxidation products. Catalysis by LPMOs requires the reduction of the active-site copper from Cu(II) to Cu(I) by a reducing agent and H(2)O(2) or O(2) as a cosubstrate.</text>
</comment>
<dbReference type="Pfam" id="PF03443">
    <property type="entry name" value="AA9"/>
    <property type="match status" value="1"/>
</dbReference>
<dbReference type="Gene3D" id="2.70.50.70">
    <property type="match status" value="1"/>
</dbReference>
<feature type="region of interest" description="Disordered" evidence="10">
    <location>
        <begin position="522"/>
        <end position="543"/>
    </location>
</feature>
<name>A0A8H8P912_9AGAM</name>
<keyword evidence="5 9" id="KW-0119">Carbohydrate metabolism</keyword>
<dbReference type="Proteomes" id="UP000650533">
    <property type="component" value="Chromosome 14"/>
</dbReference>
<comment type="similarity">
    <text evidence="7">Belongs to the polysaccharide monooxygenase AA9 family.</text>
</comment>
<dbReference type="InterPro" id="IPR049892">
    <property type="entry name" value="AA9"/>
</dbReference>
<keyword evidence="4 9" id="KW-1015">Disulfide bond</keyword>
<evidence type="ECO:0000256" key="7">
    <source>
        <dbReference type="ARBA" id="ARBA00044502"/>
    </source>
</evidence>
<feature type="region of interest" description="Disordered" evidence="10">
    <location>
        <begin position="232"/>
        <end position="255"/>
    </location>
</feature>
<dbReference type="PROSITE" id="PS00028">
    <property type="entry name" value="ZINC_FINGER_C2H2_1"/>
    <property type="match status" value="1"/>
</dbReference>
<dbReference type="InterPro" id="IPR013087">
    <property type="entry name" value="Znf_C2H2_type"/>
</dbReference>
<keyword evidence="2 9" id="KW-0964">Secreted</keyword>
<dbReference type="EC" id="1.14.99.56" evidence="9"/>
<dbReference type="PANTHER" id="PTHR33353">
    <property type="entry name" value="PUTATIVE (AFU_ORTHOLOGUE AFUA_1G12560)-RELATED"/>
    <property type="match status" value="1"/>
</dbReference>
<dbReference type="InterPro" id="IPR036236">
    <property type="entry name" value="Znf_C2H2_sf"/>
</dbReference>
<evidence type="ECO:0000256" key="11">
    <source>
        <dbReference type="SAM" id="SignalP"/>
    </source>
</evidence>
<dbReference type="PROSITE" id="PS50157">
    <property type="entry name" value="ZINC_FINGER_C2H2_2"/>
    <property type="match status" value="1"/>
</dbReference>
<evidence type="ECO:0000256" key="8">
    <source>
        <dbReference type="PROSITE-ProRule" id="PRU00042"/>
    </source>
</evidence>
<feature type="signal peptide" evidence="11">
    <location>
        <begin position="1"/>
        <end position="19"/>
    </location>
</feature>
<gene>
    <name evidence="13" type="ORF">RhiXN_11095</name>
</gene>
<evidence type="ECO:0000256" key="2">
    <source>
        <dbReference type="ARBA" id="ARBA00022525"/>
    </source>
</evidence>
<dbReference type="GO" id="GO:0008270">
    <property type="term" value="F:zinc ion binding"/>
    <property type="evidence" value="ECO:0007669"/>
    <property type="project" value="UniProtKB-KW"/>
</dbReference>
<dbReference type="Gene3D" id="3.30.160.60">
    <property type="entry name" value="Classic Zinc Finger"/>
    <property type="match status" value="1"/>
</dbReference>
<protein>
    <recommendedName>
        <fullName evidence="9">AA9 family lytic polysaccharide monooxygenase</fullName>
        <ecNumber evidence="9">1.14.99.56</ecNumber>
    </recommendedName>
    <alternativeName>
        <fullName evidence="9">Endo-beta-1,4-glucanase</fullName>
    </alternativeName>
    <alternativeName>
        <fullName evidence="9">Glycosyl hydrolase 61 family protein</fullName>
    </alternativeName>
</protein>
<organism evidence="13 14">
    <name type="scientific">Rhizoctonia solani</name>
    <dbReference type="NCBI Taxonomy" id="456999"/>
    <lineage>
        <taxon>Eukaryota</taxon>
        <taxon>Fungi</taxon>
        <taxon>Dikarya</taxon>
        <taxon>Basidiomycota</taxon>
        <taxon>Agaricomycotina</taxon>
        <taxon>Agaricomycetes</taxon>
        <taxon>Cantharellales</taxon>
        <taxon>Ceratobasidiaceae</taxon>
        <taxon>Rhizoctonia</taxon>
    </lineage>
</organism>
<evidence type="ECO:0000256" key="3">
    <source>
        <dbReference type="ARBA" id="ARBA00023001"/>
    </source>
</evidence>
<dbReference type="AlphaFoldDB" id="A0A8H8P912"/>
<dbReference type="GO" id="GO:0030248">
    <property type="term" value="F:cellulose binding"/>
    <property type="evidence" value="ECO:0007669"/>
    <property type="project" value="UniProtKB-UniRule"/>
</dbReference>
<dbReference type="PANTHER" id="PTHR33353:SF17">
    <property type="entry name" value="ENDO-BETA-1,4-GLUCANASE D"/>
    <property type="match status" value="1"/>
</dbReference>
<evidence type="ECO:0000259" key="12">
    <source>
        <dbReference type="PROSITE" id="PS50157"/>
    </source>
</evidence>
<dbReference type="GeneID" id="67033373"/>
<keyword evidence="8" id="KW-0479">Metal-binding</keyword>
<evidence type="ECO:0000256" key="10">
    <source>
        <dbReference type="SAM" id="MobiDB-lite"/>
    </source>
</evidence>
<keyword evidence="11" id="KW-0732">Signal</keyword>
<dbReference type="SUPFAM" id="SSF57667">
    <property type="entry name" value="beta-beta-alpha zinc fingers"/>
    <property type="match status" value="1"/>
</dbReference>
<dbReference type="KEGG" id="rsx:RhiXN_11095"/>
<comment type="subcellular location">
    <subcellularLocation>
        <location evidence="1 9">Secreted</location>
    </subcellularLocation>
</comment>
<keyword evidence="13" id="KW-0378">Hydrolase</keyword>
<keyword evidence="3 9" id="KW-0136">Cellulose degradation</keyword>
<feature type="chain" id="PRO_5034181620" description="AA9 family lytic polysaccharide monooxygenase" evidence="11">
    <location>
        <begin position="20"/>
        <end position="543"/>
    </location>
</feature>
<sequence length="543" mass="58864">MRLSYVFTGLAAAAASVSAHSTVWGVWINGVDQGDGQNQYIRSPPSNYPVKDLNSNAVACNVNNRAVPKTLKVKPGDTVTFEWFHDYRDDEIIAASHKGPVVVYIAPTSSNGAGNVWVKLYQEGYNGNWAVDKIIATHGQHSIKIPNIASGQYLLRPELITLHEANVAYSSNSARGVQLYMSCIQIEVQGSGSTLPSGVAFPGDPGLVFNLYESLAISYVIPGPAVWSGSAGGSISRAGTPGQAPPSGGSGGSGTVDKYQQCGGIGWSELLHAFLGRLVPKSMTSRGPALSTEYIASTDDALDELFSQLIQNDTGGYPENTSYVTDPTIYSHATDMLHWDNVAQRSVSKTYRFMYTQPHPPEPETVGHIQGISATTFAPSLNYSTTGVTTLATCSIQGGTPILSQDIPGPPISTADNFDNTNTIIPASGNPPNWMYVPLALYPSEEAITHFVHSYKGEMDRRIREVSCSLCVWEGRSKLHDSRPFNLIRHLFRHFKIKIYKCRPCGKQFTTMDQAVVHSMNHHSATRQNAEGTFERLSSVGDN</sequence>
<keyword evidence="6 9" id="KW-0624">Polysaccharide degradation</keyword>
<comment type="catalytic activity">
    <reaction evidence="9">
        <text>[(1-&gt;4)-beta-D-glucosyl]n+m + reduced acceptor + O2 = 4-dehydro-beta-D-glucosyl-[(1-&gt;4)-beta-D-glucosyl]n-1 + [(1-&gt;4)-beta-D-glucosyl]m + acceptor + H2O.</text>
        <dbReference type="EC" id="1.14.99.56"/>
    </reaction>
</comment>